<reference evidence="1 2" key="1">
    <citation type="journal article" date="2015" name="BMC Genomics">
        <title>Comparative genomics of Fructobacillus spp. and Leuconostoc spp. reveals niche-specific evolution of Fructobacillus spp.</title>
        <authorList>
            <person name="Endo A."/>
            <person name="Tanizawa Y."/>
            <person name="Tanaka N."/>
            <person name="Maeno S."/>
            <person name="Kumar H."/>
            <person name="Shiwa Y."/>
            <person name="Okada S."/>
            <person name="Yoshikawa H."/>
            <person name="Dicks L."/>
            <person name="Nakagawa J."/>
            <person name="Arita M."/>
        </authorList>
    </citation>
    <scope>NUCLEOTIDE SEQUENCE [LARGE SCALE GENOMIC DNA]</scope>
    <source>
        <strain evidence="1 2">JCM 12225</strain>
    </source>
</reference>
<dbReference type="EMBL" id="DF968005">
    <property type="protein sequence ID" value="GAP00333.1"/>
    <property type="molecule type" value="Genomic_DNA"/>
</dbReference>
<keyword evidence="2" id="KW-1185">Reference proteome</keyword>
<proteinExistence type="predicted"/>
<sequence length="91" mass="10371">MSLTASQKVQTIRELQANFALLDLPLSTVAADLKTTTDHLEAVLNLEVAFIEEPWILKEYLARQLKERDIQPVPYTALVGNPADYWFLNQK</sequence>
<dbReference type="Pfam" id="PF10078">
    <property type="entry name" value="DUF2316"/>
    <property type="match status" value="1"/>
</dbReference>
<dbReference type="STRING" id="157463.GCA_001047075_01221"/>
<name>A0A0K8MIP9_9LACO</name>
<evidence type="ECO:0000313" key="1">
    <source>
        <dbReference type="EMBL" id="GAP00333.1"/>
    </source>
</evidence>
<protein>
    <submittedName>
        <fullName evidence="1">Uncharacterized protein</fullName>
    </submittedName>
</protein>
<dbReference type="RefSeq" id="WP_061993635.1">
    <property type="nucleotide sequence ID" value="NZ_DF968005.1"/>
</dbReference>
<dbReference type="Proteomes" id="UP000253891">
    <property type="component" value="Unassembled WGS sequence"/>
</dbReference>
<organism evidence="1 2">
    <name type="scientific">Fructobacillus ficulneus</name>
    <dbReference type="NCBI Taxonomy" id="157463"/>
    <lineage>
        <taxon>Bacteria</taxon>
        <taxon>Bacillati</taxon>
        <taxon>Bacillota</taxon>
        <taxon>Bacilli</taxon>
        <taxon>Lactobacillales</taxon>
        <taxon>Lactobacillaceae</taxon>
        <taxon>Fructobacillus</taxon>
    </lineage>
</organism>
<gene>
    <name evidence="1" type="ORF">FFIC_283500</name>
</gene>
<dbReference type="InterPro" id="IPR018757">
    <property type="entry name" value="DUF2316"/>
</dbReference>
<evidence type="ECO:0000313" key="2">
    <source>
        <dbReference type="Proteomes" id="UP000253891"/>
    </source>
</evidence>
<dbReference type="OrthoDB" id="3233189at2"/>
<dbReference type="AlphaFoldDB" id="A0A0K8MIP9"/>
<accession>A0A0K8MIP9</accession>